<dbReference type="AlphaFoldDB" id="A0A238TCB2"/>
<dbReference type="EMBL" id="FXUV02000018">
    <property type="protein sequence ID" value="SNB65011.1"/>
    <property type="molecule type" value="Genomic_DNA"/>
</dbReference>
<reference evidence="2 3" key="2">
    <citation type="submission" date="2017-06" db="EMBL/GenBank/DDBJ databases">
        <authorList>
            <person name="Kim H.J."/>
            <person name="Triplett B.A."/>
        </authorList>
    </citation>
    <scope>NUCLEOTIDE SEQUENCE [LARGE SCALE GENOMIC DNA]</scope>
    <source>
        <strain evidence="2">Kingella_eburonensis</strain>
    </source>
</reference>
<proteinExistence type="predicted"/>
<reference evidence="1" key="1">
    <citation type="submission" date="2017-05" db="EMBL/GenBank/DDBJ databases">
        <authorList>
            <person name="Song R."/>
            <person name="Chenine A.L."/>
            <person name="Ruprecht R.M."/>
        </authorList>
    </citation>
    <scope>NUCLEOTIDE SEQUENCE</scope>
    <source>
        <strain evidence="1">Kingella_eburonensis</strain>
    </source>
</reference>
<sequence>MNMNIQISNVAIRQNDNQFFNLNDLHKAAGSNENHKPVKLAA</sequence>
<name>A0A238TCB2_9NEIS</name>
<dbReference type="EMBL" id="FXUV01000016">
    <property type="protein sequence ID" value="SMQ12195.1"/>
    <property type="molecule type" value="Genomic_DNA"/>
</dbReference>
<protein>
    <submittedName>
        <fullName evidence="2">Uncharacterized protein</fullName>
    </submittedName>
</protein>
<keyword evidence="3" id="KW-1185">Reference proteome</keyword>
<evidence type="ECO:0000313" key="3">
    <source>
        <dbReference type="Proteomes" id="UP000215450"/>
    </source>
</evidence>
<dbReference type="RefSeq" id="WP_257874915.1">
    <property type="nucleotide sequence ID" value="NZ_FXUV02000018.1"/>
</dbReference>
<accession>A0A238TCB2</accession>
<evidence type="ECO:0000313" key="1">
    <source>
        <dbReference type="EMBL" id="SMQ12195.1"/>
    </source>
</evidence>
<gene>
    <name evidence="2" type="ORF">KEBURONENSIS_01129</name>
    <name evidence="1" type="ORF">KEBURONENSIS_01205</name>
</gene>
<dbReference type="Proteomes" id="UP000215450">
    <property type="component" value="Unassembled WGS sequence"/>
</dbReference>
<evidence type="ECO:0000313" key="2">
    <source>
        <dbReference type="EMBL" id="SNB65011.1"/>
    </source>
</evidence>
<organism evidence="2 3">
    <name type="scientific">Kingella negevensis</name>
    <dbReference type="NCBI Taxonomy" id="1522312"/>
    <lineage>
        <taxon>Bacteria</taxon>
        <taxon>Pseudomonadati</taxon>
        <taxon>Pseudomonadota</taxon>
        <taxon>Betaproteobacteria</taxon>
        <taxon>Neisseriales</taxon>
        <taxon>Neisseriaceae</taxon>
        <taxon>Kingella</taxon>
    </lineage>
</organism>